<dbReference type="EMBL" id="FR824381">
    <property type="protein sequence ID" value="CCA25961.1"/>
    <property type="molecule type" value="Genomic_DNA"/>
</dbReference>
<feature type="repeat" description="ANK" evidence="3">
    <location>
        <begin position="940"/>
        <end position="974"/>
    </location>
</feature>
<feature type="region of interest" description="Disordered" evidence="5">
    <location>
        <begin position="1346"/>
        <end position="1381"/>
    </location>
</feature>
<dbReference type="InterPro" id="IPR029063">
    <property type="entry name" value="SAM-dependent_MTases_sf"/>
</dbReference>
<evidence type="ECO:0000256" key="1">
    <source>
        <dbReference type="ARBA" id="ARBA00022737"/>
    </source>
</evidence>
<dbReference type="SUPFAM" id="SSF53335">
    <property type="entry name" value="S-adenosyl-L-methionine-dependent methyltransferases"/>
    <property type="match status" value="1"/>
</dbReference>
<dbReference type="Pfam" id="PF13857">
    <property type="entry name" value="Ank_5"/>
    <property type="match status" value="1"/>
</dbReference>
<proteinExistence type="predicted"/>
<feature type="domain" description="PDZ" evidence="6">
    <location>
        <begin position="1176"/>
        <end position="1245"/>
    </location>
</feature>
<dbReference type="HOGENOM" id="CLU_244205_0_0_1"/>
<feature type="coiled-coil region" evidence="4">
    <location>
        <begin position="55"/>
        <end position="82"/>
    </location>
</feature>
<feature type="repeat" description="ANK" evidence="3">
    <location>
        <begin position="751"/>
        <end position="783"/>
    </location>
</feature>
<organism evidence="7">
    <name type="scientific">Albugo laibachii Nc14</name>
    <dbReference type="NCBI Taxonomy" id="890382"/>
    <lineage>
        <taxon>Eukaryota</taxon>
        <taxon>Sar</taxon>
        <taxon>Stramenopiles</taxon>
        <taxon>Oomycota</taxon>
        <taxon>Peronosporomycetes</taxon>
        <taxon>Albuginales</taxon>
        <taxon>Albuginaceae</taxon>
        <taxon>Albugo</taxon>
    </lineage>
</organism>
<name>F0WWX6_9STRA</name>
<evidence type="ECO:0000256" key="5">
    <source>
        <dbReference type="SAM" id="MobiDB-lite"/>
    </source>
</evidence>
<feature type="compositionally biased region" description="Low complexity" evidence="5">
    <location>
        <begin position="1509"/>
        <end position="1527"/>
    </location>
</feature>
<reference evidence="7" key="1">
    <citation type="journal article" date="2011" name="PLoS Biol.">
        <title>Gene gain and loss during evolution of obligate parasitism in the white rust pathogen of Arabidopsis thaliana.</title>
        <authorList>
            <person name="Kemen E."/>
            <person name="Gardiner A."/>
            <person name="Schultz-Larsen T."/>
            <person name="Kemen A.C."/>
            <person name="Balmuth A.L."/>
            <person name="Robert-Seilaniantz A."/>
            <person name="Bailey K."/>
            <person name="Holub E."/>
            <person name="Studholme D.J."/>
            <person name="Maclean D."/>
            <person name="Jones J.D."/>
        </authorList>
    </citation>
    <scope>NUCLEOTIDE SEQUENCE</scope>
</reference>
<dbReference type="InterPro" id="IPR036034">
    <property type="entry name" value="PDZ_sf"/>
</dbReference>
<dbReference type="InterPro" id="IPR001478">
    <property type="entry name" value="PDZ"/>
</dbReference>
<dbReference type="Pfam" id="PF10294">
    <property type="entry name" value="Methyltransf_16"/>
    <property type="match status" value="1"/>
</dbReference>
<dbReference type="SUPFAM" id="SSF48403">
    <property type="entry name" value="Ankyrin repeat"/>
    <property type="match status" value="2"/>
</dbReference>
<feature type="region of interest" description="Disordered" evidence="5">
    <location>
        <begin position="1456"/>
        <end position="1531"/>
    </location>
</feature>
<dbReference type="Pfam" id="PF12796">
    <property type="entry name" value="Ank_2"/>
    <property type="match status" value="2"/>
</dbReference>
<dbReference type="Gene3D" id="1.25.40.20">
    <property type="entry name" value="Ankyrin repeat-containing domain"/>
    <property type="match status" value="2"/>
</dbReference>
<keyword evidence="2 3" id="KW-0040">ANK repeat</keyword>
<evidence type="ECO:0000259" key="6">
    <source>
        <dbReference type="PROSITE" id="PS50106"/>
    </source>
</evidence>
<protein>
    <submittedName>
        <fullName evidence="7">Myosinlike protein putative</fullName>
    </submittedName>
</protein>
<accession>F0WWX6</accession>
<dbReference type="CDD" id="cd00136">
    <property type="entry name" value="PDZ_canonical"/>
    <property type="match status" value="1"/>
</dbReference>
<evidence type="ECO:0000256" key="3">
    <source>
        <dbReference type="PROSITE-ProRule" id="PRU00023"/>
    </source>
</evidence>
<dbReference type="PRINTS" id="PR01415">
    <property type="entry name" value="ANKYRIN"/>
</dbReference>
<dbReference type="PROSITE" id="PS50106">
    <property type="entry name" value="PDZ"/>
    <property type="match status" value="1"/>
</dbReference>
<dbReference type="Gene3D" id="3.40.50.150">
    <property type="entry name" value="Vaccinia Virus protein VP39"/>
    <property type="match status" value="1"/>
</dbReference>
<dbReference type="PROSITE" id="PS50297">
    <property type="entry name" value="ANK_REP_REGION"/>
    <property type="match status" value="4"/>
</dbReference>
<gene>
    <name evidence="7" type="primary">AlNc14C336G10737</name>
    <name evidence="7" type="ORF">ALNC14_121050</name>
</gene>
<dbReference type="PANTHER" id="PTHR24198:SF165">
    <property type="entry name" value="ANKYRIN REPEAT-CONTAINING PROTEIN-RELATED"/>
    <property type="match status" value="1"/>
</dbReference>
<dbReference type="SMART" id="SM00228">
    <property type="entry name" value="PDZ"/>
    <property type="match status" value="1"/>
</dbReference>
<feature type="compositionally biased region" description="Basic residues" evidence="5">
    <location>
        <begin position="1350"/>
        <end position="1362"/>
    </location>
</feature>
<dbReference type="SMART" id="SM00248">
    <property type="entry name" value="ANK"/>
    <property type="match status" value="8"/>
</dbReference>
<feature type="compositionally biased region" description="Basic residues" evidence="5">
    <location>
        <begin position="1491"/>
        <end position="1501"/>
    </location>
</feature>
<evidence type="ECO:0000313" key="7">
    <source>
        <dbReference type="EMBL" id="CCA25961.1"/>
    </source>
</evidence>
<reference evidence="7" key="2">
    <citation type="submission" date="2011-02" db="EMBL/GenBank/DDBJ databases">
        <authorList>
            <person name="MacLean D."/>
        </authorList>
    </citation>
    <scope>NUCLEOTIDE SEQUENCE</scope>
</reference>
<dbReference type="InterPro" id="IPR019410">
    <property type="entry name" value="Methyltransf_16"/>
</dbReference>
<keyword evidence="1" id="KW-0677">Repeat</keyword>
<feature type="repeat" description="ANK" evidence="3">
    <location>
        <begin position="816"/>
        <end position="848"/>
    </location>
</feature>
<feature type="repeat" description="ANK" evidence="3">
    <location>
        <begin position="905"/>
        <end position="939"/>
    </location>
</feature>
<dbReference type="InterPro" id="IPR036770">
    <property type="entry name" value="Ankyrin_rpt-contain_sf"/>
</dbReference>
<evidence type="ECO:0000256" key="2">
    <source>
        <dbReference type="ARBA" id="ARBA00023043"/>
    </source>
</evidence>
<dbReference type="InterPro" id="IPR002110">
    <property type="entry name" value="Ankyrin_rpt"/>
</dbReference>
<dbReference type="PANTHER" id="PTHR24198">
    <property type="entry name" value="ANKYRIN REPEAT AND PROTEIN KINASE DOMAIN-CONTAINING PROTEIN"/>
    <property type="match status" value="1"/>
</dbReference>
<feature type="compositionally biased region" description="Polar residues" evidence="5">
    <location>
        <begin position="1473"/>
        <end position="1486"/>
    </location>
</feature>
<evidence type="ECO:0000256" key="4">
    <source>
        <dbReference type="SAM" id="Coils"/>
    </source>
</evidence>
<dbReference type="SUPFAM" id="SSF50156">
    <property type="entry name" value="PDZ domain-like"/>
    <property type="match status" value="1"/>
</dbReference>
<sequence>MQLLTQPKPIFSTTWQHFQELLDLLPLAHLSVTLRIERFVQYRQRLMSEASEPAQTVLEKNVEELSQKILNYERRTSLEEAKLHIFLRSFSITEYGRCVIGLAGVLELSIGEIRQCLSKCSSTEREIQTFGSWMEILDQAVKDDENSDYIARSGGHILLVAMLNHENDQIQNWAAQVVSSMINRTNTSFPRRNKEIDIQPCKWPVIFRLPPNSCRSERSESTQVKDGSESPLDQACIAGEHGPDAIYIRQVTMRMKSHANTGYLLWGASLLLARWIQLEWKRFTGKHVLEVGSGLGLAGIVAARYSEFTELTDCQEDTLHALRYNVALNSDFIQDNHLSDYSKRVQVNPLDWNHLDKYRASVTQTYQRGGFDVIIASDIICDSSTADGFVRCIRRLLNPVDGIAILINATKHSRFGVEYLHNLLSSSNLKYTIALLNEDYHNQELLSYESDGLAYELSLLQNMDCCRNPQQYQFPLRIHIKDTPKYAFLVVLKYMYCNDVDEIFQGAKDYPKLHKAVFWKEILATAYRYKVPKLLEVCVRQLVSLIETSRDEDSSDQAKAANAFELFIFVDDLVSKTTHESDLCEKWHYDDQISYLQEKCMFQLSNANEETIMMLLHSETGRKCPTNRILKVLDRRFASPLKKAVQFQLSQVVHELLRTGETSNQMTGKELENAFDVALEQNNELILRRILVTSDAPAIVLTDKRIPVFLLACASGNTSYCQSLVLKRVVNVSETSTLENIDKTLLQQYGYRQTPLHVACRHGHVNVISFLLDHHAELNYTDMEGNTALHLCRDGESAKALIDTAVSLSVDSTNVRGQTPLHIAATNGLVDVVHILLHRGAEHPLKDDQGQTPFMAATAHGHIDVCSTLLKFYSQKLGINVSKDGSATRMKPALISFDINQTDIKSNTALHLAVMSTKCSHALLELLLKSGADPNQLNWLGYTPLHLFCSHKRGPAAVVELLLDWKVDIDAQGLDGNTALHFAVGHASETTAIALVIAGARVDLLDKAGRSVLDLAERTNQGVMIVPLVRNIVKPPTWDTQSVQSNDCASCHIFFTDFIVLEVSAAGFEFQIGAHASWTCAQLLKATETEYRRQFPNCQVPALNVVYNWATAVHLDLNHRIACCCSNFDKVELGFSAARVTNEGGKMVENQVLTPHSTTPIKDDACFDIIFHRLPLGFTLKHEDDGVQVANTYPNTAAMHYRRLVSGVRLIRIGEVSVENFDLRQVHELIKHTEFPIQIRFRSSDAFLGMKTCMVGNNTLNSNQVDCKKGNKRVLHAKSATSKYIHPGQAPEANEEYSSEAQNDTTRQHDATSGRGNVKGLAHTNTIKVQSTLSMTNEHTGRLVSAKFHSNAKQKSLHGRNSRSKEAETRPSGADGGHGDDNAEEYIICRIKSLQKELIKKHEEAKQIALELELYHERLTNIRKTSENIEFNSSEIPKLNGCIKLQLTSEALDHLDKSAGLPPKSGARHNHDNASSVSGYSKNSWVSGKGKNLRSQRRSRKMTREDDASQCSSASSRKSNSRQSTDSRYSYIPQHYSSAPTMYDYPTSLSSRGAVIDRARVNRDSFITRNDVPGVGYYDIKIKDRVKGGEIGDSDRILPWSST</sequence>
<dbReference type="PROSITE" id="PS50088">
    <property type="entry name" value="ANK_REPEAT"/>
    <property type="match status" value="5"/>
</dbReference>
<dbReference type="Gene3D" id="2.30.42.10">
    <property type="match status" value="1"/>
</dbReference>
<keyword evidence="4" id="KW-0175">Coiled coil</keyword>
<feature type="repeat" description="ANK" evidence="3">
    <location>
        <begin position="975"/>
        <end position="1007"/>
    </location>
</feature>
<feature type="region of interest" description="Disordered" evidence="5">
    <location>
        <begin position="1278"/>
        <end position="1323"/>
    </location>
</feature>